<protein>
    <submittedName>
        <fullName evidence="2">PHP domain-containing protein</fullName>
    </submittedName>
</protein>
<dbReference type="GO" id="GO:0035312">
    <property type="term" value="F:5'-3' DNA exonuclease activity"/>
    <property type="evidence" value="ECO:0007669"/>
    <property type="project" value="TreeGrafter"/>
</dbReference>
<gene>
    <name evidence="2" type="ORF">M4L21_01780</name>
</gene>
<dbReference type="GO" id="GO:0004534">
    <property type="term" value="F:5'-3' RNA exonuclease activity"/>
    <property type="evidence" value="ECO:0007669"/>
    <property type="project" value="TreeGrafter"/>
</dbReference>
<dbReference type="CDD" id="cd07438">
    <property type="entry name" value="PHP_HisPPase_AMP"/>
    <property type="match status" value="1"/>
</dbReference>
<dbReference type="Proteomes" id="UP001152302">
    <property type="component" value="Unassembled WGS sequence"/>
</dbReference>
<evidence type="ECO:0000313" key="2">
    <source>
        <dbReference type="EMBL" id="MDG0858040.1"/>
    </source>
</evidence>
<organism evidence="2 3">
    <name type="scientific">Staphylococcus equorum</name>
    <dbReference type="NCBI Taxonomy" id="246432"/>
    <lineage>
        <taxon>Bacteria</taxon>
        <taxon>Bacillati</taxon>
        <taxon>Bacillota</taxon>
        <taxon>Bacilli</taxon>
        <taxon>Bacillales</taxon>
        <taxon>Staphylococcaceae</taxon>
        <taxon>Staphylococcus</taxon>
    </lineage>
</organism>
<dbReference type="AlphaFoldDB" id="A0A9X4LCC7"/>
<accession>A0A9X4LCC7</accession>
<dbReference type="InterPro" id="IPR016195">
    <property type="entry name" value="Pol/histidinol_Pase-like"/>
</dbReference>
<reference evidence="2" key="1">
    <citation type="submission" date="2022-05" db="EMBL/GenBank/DDBJ databases">
        <title>Comparative genomics of Staphylococcus equorum isolates.</title>
        <authorList>
            <person name="Luelf R.H."/>
        </authorList>
    </citation>
    <scope>NUCLEOTIDE SEQUENCE</scope>
    <source>
        <strain evidence="2">TMW 2.2343</strain>
    </source>
</reference>
<dbReference type="PANTHER" id="PTHR42924">
    <property type="entry name" value="EXONUCLEASE"/>
    <property type="match status" value="1"/>
</dbReference>
<evidence type="ECO:0000259" key="1">
    <source>
        <dbReference type="SMART" id="SM00481"/>
    </source>
</evidence>
<proteinExistence type="predicted"/>
<dbReference type="SMART" id="SM00481">
    <property type="entry name" value="POLIIIAc"/>
    <property type="match status" value="1"/>
</dbReference>
<sequence length="283" mass="31907">MTAKALVDLHVHSHISDGSDSINELLHKAHEQRIQTLSIVDHDTTDSYSLAQAKAQELNINLIPGIEISSFDFKRNRKVHVLGYNYHLDAPHIRAITQPLQEKRHEHSIKQIEALQSAGINIQLEEVNNIAQDSTVIYKQHIMDAITGFDYNSTEYKQLYRKLFKNDGPAAGDIEYIDYKDAIRAIKQDQGIAVIAHPGQLDSYDAIEEAIALGVDGIELYHPDHTLEDIKKVLTIAERHNLLLTGGSDYHGSYGERVNMGLYEHLLNLNLSDETLISKVKEN</sequence>
<name>A0A9X4LCC7_9STAP</name>
<dbReference type="InterPro" id="IPR052018">
    <property type="entry name" value="PHP_domain"/>
</dbReference>
<evidence type="ECO:0000313" key="3">
    <source>
        <dbReference type="Proteomes" id="UP001152302"/>
    </source>
</evidence>
<dbReference type="Gene3D" id="1.10.150.650">
    <property type="match status" value="1"/>
</dbReference>
<dbReference type="RefSeq" id="WP_277580233.1">
    <property type="nucleotide sequence ID" value="NZ_JAMBPV010000001.1"/>
</dbReference>
<dbReference type="Pfam" id="PF02811">
    <property type="entry name" value="PHP"/>
    <property type="match status" value="1"/>
</dbReference>
<dbReference type="InterPro" id="IPR003141">
    <property type="entry name" value="Pol/His_phosphatase_N"/>
</dbReference>
<dbReference type="InterPro" id="IPR004013">
    <property type="entry name" value="PHP_dom"/>
</dbReference>
<dbReference type="EMBL" id="JAMBPX010000001">
    <property type="protein sequence ID" value="MDG0858040.1"/>
    <property type="molecule type" value="Genomic_DNA"/>
</dbReference>
<dbReference type="Gene3D" id="3.20.20.140">
    <property type="entry name" value="Metal-dependent hydrolases"/>
    <property type="match status" value="1"/>
</dbReference>
<dbReference type="PANTHER" id="PTHR42924:SF3">
    <property type="entry name" value="POLYMERASE_HISTIDINOL PHOSPHATASE N-TERMINAL DOMAIN-CONTAINING PROTEIN"/>
    <property type="match status" value="1"/>
</dbReference>
<comment type="caution">
    <text evidence="2">The sequence shown here is derived from an EMBL/GenBank/DDBJ whole genome shotgun (WGS) entry which is preliminary data.</text>
</comment>
<feature type="domain" description="Polymerase/histidinol phosphatase N-terminal" evidence="1">
    <location>
        <begin position="7"/>
        <end position="72"/>
    </location>
</feature>
<dbReference type="SUPFAM" id="SSF89550">
    <property type="entry name" value="PHP domain-like"/>
    <property type="match status" value="1"/>
</dbReference>